<protein>
    <submittedName>
        <fullName evidence="3">Caspase recruitment domain family member 6</fullName>
    </submittedName>
</protein>
<dbReference type="Gene3D" id="1.10.533.10">
    <property type="entry name" value="Death Domain, Fas"/>
    <property type="match status" value="1"/>
</dbReference>
<dbReference type="EMBL" id="AAGW02030535">
    <property type="status" value="NOT_ANNOTATED_CDS"/>
    <property type="molecule type" value="Genomic_DNA"/>
</dbReference>
<dbReference type="SMR" id="A0A5F9C4W1"/>
<dbReference type="STRING" id="9986.ENSOCUP00000028753"/>
<dbReference type="CTD" id="84674"/>
<dbReference type="FunCoup" id="A0A5F9C4W1">
    <property type="interactions" value="65"/>
</dbReference>
<dbReference type="GeneID" id="100358687"/>
<dbReference type="PANTHER" id="PTHR22797:SF36">
    <property type="entry name" value="CASPASE RECRUITMENT DOMAIN-CONTAINING PROTEIN 6"/>
    <property type="match status" value="1"/>
</dbReference>
<feature type="compositionally biased region" description="Basic residues" evidence="1">
    <location>
        <begin position="1026"/>
        <end position="1040"/>
    </location>
</feature>
<reference evidence="3" key="2">
    <citation type="submission" date="2025-08" db="UniProtKB">
        <authorList>
            <consortium name="Ensembl"/>
        </authorList>
    </citation>
    <scope>IDENTIFICATION</scope>
    <source>
        <strain evidence="3">Thorbecke</strain>
    </source>
</reference>
<dbReference type="CDD" id="cd01671">
    <property type="entry name" value="CARD"/>
    <property type="match status" value="1"/>
</dbReference>
<dbReference type="EMBL" id="AAGW02030537">
    <property type="status" value="NOT_ANNOTATED_CDS"/>
    <property type="molecule type" value="Genomic_DNA"/>
</dbReference>
<dbReference type="GO" id="GO:0042981">
    <property type="term" value="P:regulation of apoptotic process"/>
    <property type="evidence" value="ECO:0007669"/>
    <property type="project" value="InterPro"/>
</dbReference>
<organism evidence="3 4">
    <name type="scientific">Oryctolagus cuniculus</name>
    <name type="common">Rabbit</name>
    <dbReference type="NCBI Taxonomy" id="9986"/>
    <lineage>
        <taxon>Eukaryota</taxon>
        <taxon>Metazoa</taxon>
        <taxon>Chordata</taxon>
        <taxon>Craniata</taxon>
        <taxon>Vertebrata</taxon>
        <taxon>Euteleostomi</taxon>
        <taxon>Mammalia</taxon>
        <taxon>Eutheria</taxon>
        <taxon>Euarchontoglires</taxon>
        <taxon>Glires</taxon>
        <taxon>Lagomorpha</taxon>
        <taxon>Leporidae</taxon>
        <taxon>Oryctolagus</taxon>
    </lineage>
</organism>
<dbReference type="EMBL" id="AAGW02030530">
    <property type="status" value="NOT_ANNOTATED_CDS"/>
    <property type="molecule type" value="Genomic_DNA"/>
</dbReference>
<feature type="domain" description="CARD" evidence="2">
    <location>
        <begin position="3"/>
        <end position="79"/>
    </location>
</feature>
<reference evidence="3 4" key="1">
    <citation type="journal article" date="2011" name="Nature">
        <title>A high-resolution map of human evolutionary constraint using 29 mammals.</title>
        <authorList>
            <person name="Lindblad-Toh K."/>
            <person name="Garber M."/>
            <person name="Zuk O."/>
            <person name="Lin M.F."/>
            <person name="Parker B.J."/>
            <person name="Washietl S."/>
            <person name="Kheradpour P."/>
            <person name="Ernst J."/>
            <person name="Jordan G."/>
            <person name="Mauceli E."/>
            <person name="Ward L.D."/>
            <person name="Lowe C.B."/>
            <person name="Holloway A.K."/>
            <person name="Clamp M."/>
            <person name="Gnerre S."/>
            <person name="Alfoldi J."/>
            <person name="Beal K."/>
            <person name="Chang J."/>
            <person name="Clawson H."/>
            <person name="Cuff J."/>
            <person name="Di Palma F."/>
            <person name="Fitzgerald S."/>
            <person name="Flicek P."/>
            <person name="Guttman M."/>
            <person name="Hubisz M.J."/>
            <person name="Jaffe D.B."/>
            <person name="Jungreis I."/>
            <person name="Kent W.J."/>
            <person name="Kostka D."/>
            <person name="Lara M."/>
            <person name="Martins A.L."/>
            <person name="Massingham T."/>
            <person name="Moltke I."/>
            <person name="Raney B.J."/>
            <person name="Rasmussen M.D."/>
            <person name="Robinson J."/>
            <person name="Stark A."/>
            <person name="Vilella A.J."/>
            <person name="Wen J."/>
            <person name="Xie X."/>
            <person name="Zody M.C."/>
            <person name="Baldwin J."/>
            <person name="Bloom T."/>
            <person name="Chin C.W."/>
            <person name="Heiman D."/>
            <person name="Nicol R."/>
            <person name="Nusbaum C."/>
            <person name="Young S."/>
            <person name="Wilkinson J."/>
            <person name="Worley K.C."/>
            <person name="Kovar C.L."/>
            <person name="Muzny D.M."/>
            <person name="Gibbs R.A."/>
            <person name="Cree A."/>
            <person name="Dihn H.H."/>
            <person name="Fowler G."/>
            <person name="Jhangiani S."/>
            <person name="Joshi V."/>
            <person name="Lee S."/>
            <person name="Lewis L.R."/>
            <person name="Nazareth L.V."/>
            <person name="Okwuonu G."/>
            <person name="Santibanez J."/>
            <person name="Warren W.C."/>
            <person name="Mardis E.R."/>
            <person name="Weinstock G.M."/>
            <person name="Wilson R.K."/>
            <person name="Delehaunty K."/>
            <person name="Dooling D."/>
            <person name="Fronik C."/>
            <person name="Fulton L."/>
            <person name="Fulton B."/>
            <person name="Graves T."/>
            <person name="Minx P."/>
            <person name="Sodergren E."/>
            <person name="Birney E."/>
            <person name="Margulies E.H."/>
            <person name="Herrero J."/>
            <person name="Green E.D."/>
            <person name="Haussler D."/>
            <person name="Siepel A."/>
            <person name="Goldman N."/>
            <person name="Pollard K.S."/>
            <person name="Pedersen J.S."/>
            <person name="Lander E.S."/>
            <person name="Kellis M."/>
        </authorList>
    </citation>
    <scope>NUCLEOTIDE SEQUENCE [LARGE SCALE GENOMIC DNA]</scope>
    <source>
        <strain evidence="3 4">Thorbecke inbred</strain>
    </source>
</reference>
<dbReference type="KEGG" id="ocu:100358687"/>
<dbReference type="Pfam" id="PF00619">
    <property type="entry name" value="CARD"/>
    <property type="match status" value="1"/>
</dbReference>
<feature type="compositionally biased region" description="Polar residues" evidence="1">
    <location>
        <begin position="1013"/>
        <end position="1025"/>
    </location>
</feature>
<dbReference type="EMBL" id="AAGW02030536">
    <property type="status" value="NOT_ANNOTATED_CDS"/>
    <property type="molecule type" value="Genomic_DNA"/>
</dbReference>
<dbReference type="PANTHER" id="PTHR22797">
    <property type="entry name" value="CARD6/NUCLEOLAR PROTEIN 3"/>
    <property type="match status" value="1"/>
</dbReference>
<dbReference type="EMBL" id="AAGW02030529">
    <property type="status" value="NOT_ANNOTATED_CDS"/>
    <property type="molecule type" value="Genomic_DNA"/>
</dbReference>
<feature type="compositionally biased region" description="Polar residues" evidence="1">
    <location>
        <begin position="941"/>
        <end position="971"/>
    </location>
</feature>
<dbReference type="Proteomes" id="UP000001811">
    <property type="component" value="Chromosome 11"/>
</dbReference>
<evidence type="ECO:0000256" key="1">
    <source>
        <dbReference type="SAM" id="MobiDB-lite"/>
    </source>
</evidence>
<feature type="region of interest" description="Disordered" evidence="1">
    <location>
        <begin position="941"/>
        <end position="1040"/>
    </location>
</feature>
<dbReference type="EMBL" id="AAGW02030534">
    <property type="status" value="NOT_ANNOTATED_CDS"/>
    <property type="molecule type" value="Genomic_DNA"/>
</dbReference>
<name>A0A5F9C4W1_RABIT</name>
<feature type="compositionally biased region" description="Acidic residues" evidence="1">
    <location>
        <begin position="264"/>
        <end position="277"/>
    </location>
</feature>
<evidence type="ECO:0000259" key="2">
    <source>
        <dbReference type="PROSITE" id="PS50209"/>
    </source>
</evidence>
<dbReference type="EMBL" id="AAGW02030533">
    <property type="status" value="NOT_ANNOTATED_CDS"/>
    <property type="molecule type" value="Genomic_DNA"/>
</dbReference>
<dbReference type="SMART" id="SM00114">
    <property type="entry name" value="CARD"/>
    <property type="match status" value="1"/>
</dbReference>
<dbReference type="Ensembl" id="ENSOCUT00000035703.1">
    <property type="protein sequence ID" value="ENSOCUP00000028753.1"/>
    <property type="gene ID" value="ENSOCUG00000005374.4"/>
</dbReference>
<dbReference type="PROSITE" id="PS50209">
    <property type="entry name" value="CARD"/>
    <property type="match status" value="1"/>
</dbReference>
<dbReference type="OrthoDB" id="9449373at2759"/>
<dbReference type="AlphaFoldDB" id="A0A5F9C4W1"/>
<dbReference type="EMBL" id="AAGW02030528">
    <property type="status" value="NOT_ANNOTATED_CDS"/>
    <property type="molecule type" value="Genomic_DNA"/>
</dbReference>
<evidence type="ECO:0000313" key="3">
    <source>
        <dbReference type="Ensembl" id="ENSOCUP00000028753.1"/>
    </source>
</evidence>
<feature type="compositionally biased region" description="Polar residues" evidence="1">
    <location>
        <begin position="916"/>
        <end position="932"/>
    </location>
</feature>
<keyword evidence="4" id="KW-1185">Reference proteome</keyword>
<dbReference type="InterPro" id="IPR057365">
    <property type="entry name" value="URGCP"/>
</dbReference>
<dbReference type="Pfam" id="PF25496">
    <property type="entry name" value="URGCP"/>
    <property type="match status" value="1"/>
</dbReference>
<dbReference type="InParanoid" id="A0A5F9C4W1"/>
<feature type="region of interest" description="Disordered" evidence="1">
    <location>
        <begin position="257"/>
        <end position="277"/>
    </location>
</feature>
<dbReference type="GeneTree" id="ENSGT00940000162106"/>
<gene>
    <name evidence="3" type="primary">CARD6</name>
</gene>
<proteinExistence type="predicted"/>
<dbReference type="EMBL" id="AAGW02030531">
    <property type="status" value="NOT_ANNOTATED_CDS"/>
    <property type="molecule type" value="Genomic_DNA"/>
</dbReference>
<dbReference type="InterPro" id="IPR052685">
    <property type="entry name" value="Apoptosis_Repressor_CARD"/>
</dbReference>
<reference evidence="3" key="3">
    <citation type="submission" date="2025-09" db="UniProtKB">
        <authorList>
            <consortium name="Ensembl"/>
        </authorList>
    </citation>
    <scope>IDENTIFICATION</scope>
    <source>
        <strain evidence="3">Thorbecke</strain>
    </source>
</reference>
<evidence type="ECO:0000313" key="4">
    <source>
        <dbReference type="Proteomes" id="UP000001811"/>
    </source>
</evidence>
<feature type="region of interest" description="Disordered" evidence="1">
    <location>
        <begin position="913"/>
        <end position="932"/>
    </location>
</feature>
<dbReference type="InterPro" id="IPR011029">
    <property type="entry name" value="DEATH-like_dom_sf"/>
</dbReference>
<accession>A0A5F9C4W1</accession>
<dbReference type="Bgee" id="ENSOCUG00000005374">
    <property type="expression patterns" value="Expressed in left lung and 17 other cell types or tissues"/>
</dbReference>
<dbReference type="InterPro" id="IPR001315">
    <property type="entry name" value="CARD"/>
</dbReference>
<dbReference type="EMBL" id="AAGW02030532">
    <property type="status" value="NOT_ANNOTATED_CDS"/>
    <property type="molecule type" value="Genomic_DNA"/>
</dbReference>
<dbReference type="SUPFAM" id="SSF47986">
    <property type="entry name" value="DEATH domain"/>
    <property type="match status" value="1"/>
</dbReference>
<sequence length="1040" mass="115971">MDTESVPSEIIEKERKTLLEILQQDPDSILDMLTSRRLISEEEFETLENVTDPLKKSRKLLILVQKKGEVSCQHFLQCLFSTFPESAAVWCLSRECLMHENNAPPQSMGVPKKPKNDAFALGKKQPGNPENTLSFKEKELLDLETSGIFRNKKTTCKETVLSSSENKKENNALKVSLPNSVEEVEYKVPATITYLKDGQRYEEPDDSLYLGEEEYLEIVGYPKDAEPTVEERDFEDPGHVVYDVEGNSEYSEAVVFSDEKQSGEDSETSISLEEEEESMEERKKVFKDVLSHLNMDRSRKLLPEFVNQFSLDRGHRWTPETPGDLAWNFLVKVQALDVTARDSFLRHRILDEDNKEGSLTGVEKLETQDVQIINPLDVICASMLCADSSLQREVMSNMYQCQFALPLLLPDAENNKSILMLAAMKGIVKKQSTQSSGGPVGDTEKSLTRMKLPVISFVRLGHCSFSKSRILNRLLSPAQLEPRKIFLHQDLPVPVLPRQISDGLVEITWCFSGNVDLKETSNVFQRPVAVANLRGDLESFWTQFGFLVEISSAMFFFTDCLGEKEWNLLMFLGDAAIKRCYFMLSPQAKENEEAQVFQRILKLKSSQLLFWEGEEGGDRRKSMKGLQAALQEVMSSSLRSVSVEDMASLARELGIQVDQDFENTQGIHVSPSENVAGITEGDDQQILSQPKSLSGSQTKMPVSKPGARYEVSQNHQNFHHTPVFMPPGRNSQPLSTGTGGNSNHVSLKAPLIRGSLLGSEQRFKWFCPLPFHYTSSHGQGTIFGTQCLQPQMSYSGVRFMDFSRTARGHPTNGILGSPPIPIFQSVGAYPGRTQTVGAGAVVSQVSHSNSLGLQPAGAVRKPQPGPSWAQGTQLTKATETLMRTTSYIKEPQFFETTGTMQKLVKPAPLQGAQLKTEGQPSNPTFQTRSHSISENKLLPSSQFKSNQSKPSQVQHFQSKPSQPVSSKTNPQAKPPQLQPFQAVPALPKPTQLMPHQPQPSQNKLSQPIFPRLTQPNLSQTSSSKGKASHSRGRPKRVGKH</sequence>